<feature type="domain" description="WSC" evidence="3">
    <location>
        <begin position="41"/>
        <end position="135"/>
    </location>
</feature>
<dbReference type="RefSeq" id="XP_007388316.1">
    <property type="nucleotide sequence ID" value="XM_007388254.1"/>
</dbReference>
<evidence type="ECO:0000256" key="2">
    <source>
        <dbReference type="SAM" id="SignalP"/>
    </source>
</evidence>
<sequence length="1014" mass="107427">MSAPSAALFVSSLLSVTNAVHIVPRHSFSSRASVPTKLPGNWTSKGCWTDDTGSRTLGAASFTDTANMTVENCISFCDKQSFIFAGIEFAQECYCDNFIKSSAAQSPLTDCSDACTGNPNETCGNANRLNVFFSGGTPPPAPSTIPSVGLWKSLGCYNDSTANRVLGNPAAPVGAVTVETCTTACFNAGFPLAGMEYADECYCDAAIENGGAPTPLGDCDMTCAGNSTEFCGGSNRLNVYNYTGTDLPPRTPGNNGGGGGGGGNNGAPVFPVLSGLPSGWTYAACYVDNANGRVFTTELNDNPTLTVEGCINSCRSQNFTLAGMEFADQCFCGNTLVNGATVATDPTTCNMGCAGNTTEACGGPSRLSVYTSTAKVTALPVPTVLNSSLPGNWKFQGCLMDGATRVFPYQNIWTNNNTVEACLTQCSDFGYPAAGMEFGDECWCGDVSDVTNNPNGGLAPETDCSAPCSGDPIHLCGGANRLQYYQYEGGLQTWHTPSNIGRYEFLIGGVVVPLLATVGINNKVSFLEKFPTSEFGNSTGAYELDLSLVDNFDLAWRTMHVQSDVFCSAAIVLPDKAARILNVGGWSLTSTFGVRMYAPDGSPGVNSTNDWEENPQELLLQRGRWYPSAVLLANGSVLVVGGETGSNAPADPTLEVLPTPAGGPTWLFMDWLNRTDPNNLYPFLHILPSHNIFVGYYNEARILEPVTFTTVKTLPNMPGAVNNFLAGRTYPMEGTAVMFPQHAPYTDPVTILVCGGSNGVAAPGLDSCLSIQPEVTNAAWTLERMPSTRVMPCMVALPDGTFMILNGAHTGVAGFGLADDPNLTAVLYDPSQPVNSRMSILNTTIVARLYHSEATLLPDGRVLVSGSDPESQPPQDFPQEFRIEVYIPPYLNQGFKQPTFTITETDWEYGGTYQIKVQLFQGTTSTMRVSLIAATSSTHGNMMGGRTIFPAFSCSGTTCTITAPPSVGVAPAGWFQLFVLDGPTPSHSQWVRIGGDPGRLGNWPDLPGFTLPGI</sequence>
<dbReference type="InterPro" id="IPR011043">
    <property type="entry name" value="Gal_Oxase/kelch_b-propeller"/>
</dbReference>
<feature type="domain" description="WSC" evidence="3">
    <location>
        <begin position="279"/>
        <end position="373"/>
    </location>
</feature>
<dbReference type="PANTHER" id="PTHR32208">
    <property type="entry name" value="SECRETED PROTEIN-RELATED"/>
    <property type="match status" value="1"/>
</dbReference>
<dbReference type="Proteomes" id="UP000054196">
    <property type="component" value="Unassembled WGS sequence"/>
</dbReference>
<reference evidence="5" key="1">
    <citation type="journal article" date="2012" name="Science">
        <title>The Paleozoic origin of enzymatic lignin decomposition reconstructed from 31 fungal genomes.</title>
        <authorList>
            <person name="Floudas D."/>
            <person name="Binder M."/>
            <person name="Riley R."/>
            <person name="Barry K."/>
            <person name="Blanchette R.A."/>
            <person name="Henrissat B."/>
            <person name="Martinez A.T."/>
            <person name="Otillar R."/>
            <person name="Spatafora J.W."/>
            <person name="Yadav J.S."/>
            <person name="Aerts A."/>
            <person name="Benoit I."/>
            <person name="Boyd A."/>
            <person name="Carlson A."/>
            <person name="Copeland A."/>
            <person name="Coutinho P.M."/>
            <person name="de Vries R.P."/>
            <person name="Ferreira P."/>
            <person name="Findley K."/>
            <person name="Foster B."/>
            <person name="Gaskell J."/>
            <person name="Glotzer D."/>
            <person name="Gorecki P."/>
            <person name="Heitman J."/>
            <person name="Hesse C."/>
            <person name="Hori C."/>
            <person name="Igarashi K."/>
            <person name="Jurgens J.A."/>
            <person name="Kallen N."/>
            <person name="Kersten P."/>
            <person name="Kohler A."/>
            <person name="Kuees U."/>
            <person name="Kumar T.K.A."/>
            <person name="Kuo A."/>
            <person name="LaButti K."/>
            <person name="Larrondo L.F."/>
            <person name="Lindquist E."/>
            <person name="Ling A."/>
            <person name="Lombard V."/>
            <person name="Lucas S."/>
            <person name="Lundell T."/>
            <person name="Martin R."/>
            <person name="McLaughlin D.J."/>
            <person name="Morgenstern I."/>
            <person name="Morin E."/>
            <person name="Murat C."/>
            <person name="Nagy L.G."/>
            <person name="Nolan M."/>
            <person name="Ohm R.A."/>
            <person name="Patyshakuliyeva A."/>
            <person name="Rokas A."/>
            <person name="Ruiz-Duenas F.J."/>
            <person name="Sabat G."/>
            <person name="Salamov A."/>
            <person name="Samejima M."/>
            <person name="Schmutz J."/>
            <person name="Slot J.C."/>
            <person name="St John F."/>
            <person name="Stenlid J."/>
            <person name="Sun H."/>
            <person name="Sun S."/>
            <person name="Syed K."/>
            <person name="Tsang A."/>
            <person name="Wiebenga A."/>
            <person name="Young D."/>
            <person name="Pisabarro A."/>
            <person name="Eastwood D.C."/>
            <person name="Martin F."/>
            <person name="Cullen D."/>
            <person name="Grigoriev I.V."/>
            <person name="Hibbett D.S."/>
        </authorList>
    </citation>
    <scope>NUCLEOTIDE SEQUENCE [LARGE SCALE GENOMIC DNA]</scope>
    <source>
        <strain evidence="5">HHB-11173 SS5</strain>
    </source>
</reference>
<dbReference type="SUPFAM" id="SSF50965">
    <property type="entry name" value="Galactose oxidase, central domain"/>
    <property type="match status" value="1"/>
</dbReference>
<dbReference type="InterPro" id="IPR013783">
    <property type="entry name" value="Ig-like_fold"/>
</dbReference>
<feature type="chain" id="PRO_5004443792" evidence="2">
    <location>
        <begin position="20"/>
        <end position="1014"/>
    </location>
</feature>
<dbReference type="Gene3D" id="2.60.40.10">
    <property type="entry name" value="Immunoglobulins"/>
    <property type="match status" value="1"/>
</dbReference>
<dbReference type="InterPro" id="IPR014756">
    <property type="entry name" value="Ig_E-set"/>
</dbReference>
<dbReference type="InterPro" id="IPR009880">
    <property type="entry name" value="Glyoxal_oxidase_N"/>
</dbReference>
<dbReference type="PROSITE" id="PS51212">
    <property type="entry name" value="WSC"/>
    <property type="match status" value="4"/>
</dbReference>
<dbReference type="CDD" id="cd02851">
    <property type="entry name" value="E_set_GO_C"/>
    <property type="match status" value="1"/>
</dbReference>
<dbReference type="KEGG" id="psq:PUNSTDRAFT_146477"/>
<dbReference type="OMA" id="WYPSAMI"/>
<dbReference type="SUPFAM" id="SSF81296">
    <property type="entry name" value="E set domains"/>
    <property type="match status" value="1"/>
</dbReference>
<evidence type="ECO:0000313" key="5">
    <source>
        <dbReference type="Proteomes" id="UP000054196"/>
    </source>
</evidence>
<dbReference type="eggNOG" id="KOG4157">
    <property type="taxonomic scope" value="Eukaryota"/>
</dbReference>
<dbReference type="Pfam" id="PF09118">
    <property type="entry name" value="GO-like_E_set"/>
    <property type="match status" value="1"/>
</dbReference>
<dbReference type="OrthoDB" id="2019572at2759"/>
<dbReference type="GeneID" id="18881652"/>
<accession>R7S591</accession>
<dbReference type="Gene3D" id="2.130.10.80">
    <property type="entry name" value="Galactose oxidase/kelch, beta-propeller"/>
    <property type="match status" value="1"/>
</dbReference>
<protein>
    <submittedName>
        <fullName evidence="4">Galactose oxidase</fullName>
    </submittedName>
</protein>
<organism evidence="4 5">
    <name type="scientific">Punctularia strigosozonata (strain HHB-11173)</name>
    <name type="common">White-rot fungus</name>
    <dbReference type="NCBI Taxonomy" id="741275"/>
    <lineage>
        <taxon>Eukaryota</taxon>
        <taxon>Fungi</taxon>
        <taxon>Dikarya</taxon>
        <taxon>Basidiomycota</taxon>
        <taxon>Agaricomycotina</taxon>
        <taxon>Agaricomycetes</taxon>
        <taxon>Corticiales</taxon>
        <taxon>Punctulariaceae</taxon>
        <taxon>Punctularia</taxon>
    </lineage>
</organism>
<dbReference type="HOGENOM" id="CLU_003527_0_0_1"/>
<evidence type="ECO:0000256" key="1">
    <source>
        <dbReference type="ARBA" id="ARBA00022729"/>
    </source>
</evidence>
<dbReference type="SMART" id="SM00321">
    <property type="entry name" value="WSC"/>
    <property type="match status" value="4"/>
</dbReference>
<evidence type="ECO:0000259" key="3">
    <source>
        <dbReference type="PROSITE" id="PS51212"/>
    </source>
</evidence>
<feature type="domain" description="WSC" evidence="3">
    <location>
        <begin position="392"/>
        <end position="488"/>
    </location>
</feature>
<feature type="domain" description="WSC" evidence="3">
    <location>
        <begin position="150"/>
        <end position="243"/>
    </location>
</feature>
<keyword evidence="5" id="KW-1185">Reference proteome</keyword>
<dbReference type="Pfam" id="PF07250">
    <property type="entry name" value="Glyoxal_oxid_N"/>
    <property type="match status" value="1"/>
</dbReference>
<name>R7S591_PUNST</name>
<keyword evidence="1 2" id="KW-0732">Signal</keyword>
<evidence type="ECO:0000313" key="4">
    <source>
        <dbReference type="EMBL" id="EIN04521.1"/>
    </source>
</evidence>
<dbReference type="Pfam" id="PF01822">
    <property type="entry name" value="WSC"/>
    <property type="match status" value="4"/>
</dbReference>
<dbReference type="InterPro" id="IPR002889">
    <property type="entry name" value="WSC_carb-bd"/>
</dbReference>
<dbReference type="InterPro" id="IPR015202">
    <property type="entry name" value="GO-like_E_set"/>
</dbReference>
<dbReference type="InterPro" id="IPR037293">
    <property type="entry name" value="Gal_Oxidase_central_sf"/>
</dbReference>
<gene>
    <name evidence="4" type="ORF">PUNSTDRAFT_146477</name>
</gene>
<feature type="signal peptide" evidence="2">
    <location>
        <begin position="1"/>
        <end position="19"/>
    </location>
</feature>
<dbReference type="EMBL" id="JH687554">
    <property type="protein sequence ID" value="EIN04521.1"/>
    <property type="molecule type" value="Genomic_DNA"/>
</dbReference>
<dbReference type="AlphaFoldDB" id="R7S591"/>
<proteinExistence type="predicted"/>
<dbReference type="PANTHER" id="PTHR32208:SF105">
    <property type="entry name" value="COPPER RADICAL OXIDASE"/>
    <property type="match status" value="1"/>
</dbReference>